<organism evidence="1 2">
    <name type="scientific">Shewanella yunxiaonensis</name>
    <dbReference type="NCBI Taxonomy" id="2829809"/>
    <lineage>
        <taxon>Bacteria</taxon>
        <taxon>Pseudomonadati</taxon>
        <taxon>Pseudomonadota</taxon>
        <taxon>Gammaproteobacteria</taxon>
        <taxon>Alteromonadales</taxon>
        <taxon>Shewanellaceae</taxon>
        <taxon>Shewanella</taxon>
    </lineage>
</organism>
<keyword evidence="2" id="KW-1185">Reference proteome</keyword>
<dbReference type="Proteomes" id="UP000679575">
    <property type="component" value="Chromosome"/>
</dbReference>
<sequence length="117" mass="12469">MEPRHNYAAEVLNAPLASANISALLEDVSAYGDQVRFKLLVAELFTLSVLDLHAELAQMAAAKPEVCVAAAGSMLQSLEGVISARALRQREVICRAISLACAEVIAADRTATEDEDD</sequence>
<evidence type="ECO:0000313" key="1">
    <source>
        <dbReference type="EMBL" id="QUN06456.1"/>
    </source>
</evidence>
<gene>
    <name evidence="1" type="ORF">KDN34_03055</name>
</gene>
<protein>
    <submittedName>
        <fullName evidence="1">Uncharacterized protein</fullName>
    </submittedName>
</protein>
<accession>A0ABX7YWC1</accession>
<proteinExistence type="predicted"/>
<reference evidence="1 2" key="1">
    <citation type="submission" date="2021-04" db="EMBL/GenBank/DDBJ databases">
        <title>Novel species identification of genus Shewanella.</title>
        <authorList>
            <person name="Liu G."/>
        </authorList>
    </citation>
    <scope>NUCLEOTIDE SEQUENCE [LARGE SCALE GENOMIC DNA]</scope>
    <source>
        <strain evidence="1 2">FJAT-54481</strain>
    </source>
</reference>
<name>A0ABX7YWC1_9GAMM</name>
<dbReference type="RefSeq" id="WP_212595470.1">
    <property type="nucleotide sequence ID" value="NZ_CP073587.1"/>
</dbReference>
<dbReference type="EMBL" id="CP073587">
    <property type="protein sequence ID" value="QUN06456.1"/>
    <property type="molecule type" value="Genomic_DNA"/>
</dbReference>
<evidence type="ECO:0000313" key="2">
    <source>
        <dbReference type="Proteomes" id="UP000679575"/>
    </source>
</evidence>